<dbReference type="RefSeq" id="WP_068218532.1">
    <property type="nucleotide sequence ID" value="NZ_LRPC01000002.1"/>
</dbReference>
<protein>
    <submittedName>
        <fullName evidence="1">Uncharacterized protein</fullName>
    </submittedName>
</protein>
<evidence type="ECO:0000313" key="2">
    <source>
        <dbReference type="Proteomes" id="UP000075606"/>
    </source>
</evidence>
<dbReference type="Proteomes" id="UP000075606">
    <property type="component" value="Unassembled WGS sequence"/>
</dbReference>
<organism evidence="1 2">
    <name type="scientific">Roseivirga spongicola</name>
    <dbReference type="NCBI Taxonomy" id="333140"/>
    <lineage>
        <taxon>Bacteria</taxon>
        <taxon>Pseudomonadati</taxon>
        <taxon>Bacteroidota</taxon>
        <taxon>Cytophagia</taxon>
        <taxon>Cytophagales</taxon>
        <taxon>Roseivirgaceae</taxon>
        <taxon>Roseivirga</taxon>
    </lineage>
</organism>
<accession>A0A150XDV7</accession>
<sequence length="155" mass="17494">MIKETITNSEFIESIDLALVVFCQQHKRDIPLQKMIEGNGNVEGNANKYLDAYGVPQDCKYEDNEAFNKAVDAYLLVDNTVNEIIIARNNGKISSYISTFTKHGAAVFYDKVVEEGWESFNDVPEGDRLGVCVELIRRQIIGFNQVPEKITINSQ</sequence>
<name>A0A150XDV7_9BACT</name>
<dbReference type="STRING" id="333140.AWW68_18790"/>
<comment type="caution">
    <text evidence="1">The sequence shown here is derived from an EMBL/GenBank/DDBJ whole genome shotgun (WGS) entry which is preliminary data.</text>
</comment>
<dbReference type="AlphaFoldDB" id="A0A150XDV7"/>
<evidence type="ECO:0000313" key="1">
    <source>
        <dbReference type="EMBL" id="KYG76905.1"/>
    </source>
</evidence>
<proteinExistence type="predicted"/>
<reference evidence="1 2" key="1">
    <citation type="submission" date="2016-01" db="EMBL/GenBank/DDBJ databases">
        <title>Genome sequencing of Roseivirga spongicola UST030701-084.</title>
        <authorList>
            <person name="Selvaratnam C."/>
            <person name="Thevarajoo S."/>
            <person name="Goh K.M."/>
            <person name="Ee R."/>
            <person name="Chan K.-G."/>
            <person name="Chong C.S."/>
        </authorList>
    </citation>
    <scope>NUCLEOTIDE SEQUENCE [LARGE SCALE GENOMIC DNA]</scope>
    <source>
        <strain evidence="1 2">UST030701-084</strain>
    </source>
</reference>
<gene>
    <name evidence="1" type="ORF">AWW68_18790</name>
</gene>
<dbReference type="EMBL" id="LRPC01000002">
    <property type="protein sequence ID" value="KYG76905.1"/>
    <property type="molecule type" value="Genomic_DNA"/>
</dbReference>
<keyword evidence="2" id="KW-1185">Reference proteome</keyword>